<protein>
    <submittedName>
        <fullName evidence="1">Uncharacterized protein</fullName>
    </submittedName>
</protein>
<name>A0A922I7C9_DERFA</name>
<keyword evidence="2" id="KW-1185">Reference proteome</keyword>
<proteinExistence type="predicted"/>
<evidence type="ECO:0000313" key="2">
    <source>
        <dbReference type="Proteomes" id="UP000790347"/>
    </source>
</evidence>
<dbReference type="AlphaFoldDB" id="A0A922I7C9"/>
<dbReference type="EMBL" id="ASGP02000002">
    <property type="protein sequence ID" value="KAH9520758.1"/>
    <property type="molecule type" value="Genomic_DNA"/>
</dbReference>
<accession>A0A922I7C9</accession>
<organism evidence="1 2">
    <name type="scientific">Dermatophagoides farinae</name>
    <name type="common">American house dust mite</name>
    <dbReference type="NCBI Taxonomy" id="6954"/>
    <lineage>
        <taxon>Eukaryota</taxon>
        <taxon>Metazoa</taxon>
        <taxon>Ecdysozoa</taxon>
        <taxon>Arthropoda</taxon>
        <taxon>Chelicerata</taxon>
        <taxon>Arachnida</taxon>
        <taxon>Acari</taxon>
        <taxon>Acariformes</taxon>
        <taxon>Sarcoptiformes</taxon>
        <taxon>Astigmata</taxon>
        <taxon>Psoroptidia</taxon>
        <taxon>Analgoidea</taxon>
        <taxon>Pyroglyphidae</taxon>
        <taxon>Dermatophagoidinae</taxon>
        <taxon>Dermatophagoides</taxon>
    </lineage>
</organism>
<dbReference type="Proteomes" id="UP000790347">
    <property type="component" value="Unassembled WGS sequence"/>
</dbReference>
<comment type="caution">
    <text evidence="1">The sequence shown here is derived from an EMBL/GenBank/DDBJ whole genome shotgun (WGS) entry which is preliminary data.</text>
</comment>
<gene>
    <name evidence="1" type="ORF">DERF_004448</name>
</gene>
<reference evidence="1" key="2">
    <citation type="journal article" date="2022" name="Res Sq">
        <title>Comparative Genomics Reveals Insights into the Divergent Evolution of Astigmatic Mites and Household Pest Adaptations.</title>
        <authorList>
            <person name="Xiong Q."/>
            <person name="Wan A.T.-Y."/>
            <person name="Liu X.-Y."/>
            <person name="Fung C.S.-H."/>
            <person name="Xiao X."/>
            <person name="Malainual N."/>
            <person name="Hou J."/>
            <person name="Wang L."/>
            <person name="Wang M."/>
            <person name="Yang K."/>
            <person name="Cui Y."/>
            <person name="Leung E."/>
            <person name="Nong W."/>
            <person name="Shin S.-K."/>
            <person name="Au S."/>
            <person name="Jeong K.Y."/>
            <person name="Chew F.T."/>
            <person name="Hui J."/>
            <person name="Leung T.F."/>
            <person name="Tungtrongchitr A."/>
            <person name="Zhong N."/>
            <person name="Liu Z."/>
            <person name="Tsui S."/>
        </authorList>
    </citation>
    <scope>NUCLEOTIDE SEQUENCE</scope>
    <source>
        <strain evidence="1">Derf</strain>
        <tissue evidence="1">Whole organism</tissue>
    </source>
</reference>
<evidence type="ECO:0000313" key="1">
    <source>
        <dbReference type="EMBL" id="KAH9520758.1"/>
    </source>
</evidence>
<reference evidence="1" key="1">
    <citation type="submission" date="2013-05" db="EMBL/GenBank/DDBJ databases">
        <authorList>
            <person name="Yim A.K.Y."/>
            <person name="Chan T.F."/>
            <person name="Ji K.M."/>
            <person name="Liu X.Y."/>
            <person name="Zhou J.W."/>
            <person name="Li R.Q."/>
            <person name="Yang K.Y."/>
            <person name="Li J."/>
            <person name="Li M."/>
            <person name="Law P.T.W."/>
            <person name="Wu Y.L."/>
            <person name="Cai Z.L."/>
            <person name="Qin H."/>
            <person name="Bao Y."/>
            <person name="Leung R.K.K."/>
            <person name="Ng P.K.S."/>
            <person name="Zou J."/>
            <person name="Zhong X.J."/>
            <person name="Ran P.X."/>
            <person name="Zhong N.S."/>
            <person name="Liu Z.G."/>
            <person name="Tsui S.K.W."/>
        </authorList>
    </citation>
    <scope>NUCLEOTIDE SEQUENCE</scope>
    <source>
        <strain evidence="1">Derf</strain>
        <tissue evidence="1">Whole organism</tissue>
    </source>
</reference>
<sequence length="168" mass="18880">MICLSRMNSFLWISIGLIQLWSIIMTSESAIHLVKYGRRNPLKPKSTRELLNNGMEKFDNSTIQTLFRSGSLDNVDGNVHLITSVSNQTSLINGFERFTNADKKNDIIDDLNKSKSKLVHSTTTTTTTTAATMTKILMEKTSINPMNFTANRGSFGFRKPKSTISNRQ</sequence>